<keyword evidence="9" id="KW-1185">Reference proteome</keyword>
<dbReference type="InterPro" id="IPR000253">
    <property type="entry name" value="FHA_dom"/>
</dbReference>
<keyword evidence="3" id="KW-0234">DNA repair</keyword>
<dbReference type="PANTHER" id="PTHR12162:SF0">
    <property type="entry name" value="NIBRIN"/>
    <property type="match status" value="1"/>
</dbReference>
<feature type="region of interest" description="Disordered" evidence="6">
    <location>
        <begin position="663"/>
        <end position="821"/>
    </location>
</feature>
<evidence type="ECO:0000313" key="9">
    <source>
        <dbReference type="Proteomes" id="UP000803844"/>
    </source>
</evidence>
<dbReference type="RefSeq" id="XP_040773124.1">
    <property type="nucleotide sequence ID" value="XM_040922285.1"/>
</dbReference>
<dbReference type="GO" id="GO:0007095">
    <property type="term" value="P:mitotic G2 DNA damage checkpoint signaling"/>
    <property type="evidence" value="ECO:0007669"/>
    <property type="project" value="InterPro"/>
</dbReference>
<dbReference type="AlphaFoldDB" id="A0A9P4XWN7"/>
<feature type="compositionally biased region" description="Low complexity" evidence="6">
    <location>
        <begin position="774"/>
        <end position="784"/>
    </location>
</feature>
<evidence type="ECO:0000256" key="2">
    <source>
        <dbReference type="ARBA" id="ARBA00022763"/>
    </source>
</evidence>
<evidence type="ECO:0000256" key="6">
    <source>
        <dbReference type="SAM" id="MobiDB-lite"/>
    </source>
</evidence>
<evidence type="ECO:0000256" key="1">
    <source>
        <dbReference type="ARBA" id="ARBA00004123"/>
    </source>
</evidence>
<comment type="subcellular location">
    <subcellularLocation>
        <location evidence="1">Nucleus</location>
    </subcellularLocation>
</comment>
<feature type="region of interest" description="Disordered" evidence="6">
    <location>
        <begin position="368"/>
        <end position="466"/>
    </location>
</feature>
<dbReference type="GO" id="GO:0003684">
    <property type="term" value="F:damaged DNA binding"/>
    <property type="evidence" value="ECO:0007669"/>
    <property type="project" value="TreeGrafter"/>
</dbReference>
<organism evidence="8 9">
    <name type="scientific">Cryphonectria parasitica (strain ATCC 38755 / EP155)</name>
    <dbReference type="NCBI Taxonomy" id="660469"/>
    <lineage>
        <taxon>Eukaryota</taxon>
        <taxon>Fungi</taxon>
        <taxon>Dikarya</taxon>
        <taxon>Ascomycota</taxon>
        <taxon>Pezizomycotina</taxon>
        <taxon>Sordariomycetes</taxon>
        <taxon>Sordariomycetidae</taxon>
        <taxon>Diaporthales</taxon>
        <taxon>Cryphonectriaceae</taxon>
        <taxon>Cryphonectria-Endothia species complex</taxon>
        <taxon>Cryphonectria</taxon>
    </lineage>
</organism>
<feature type="compositionally biased region" description="Acidic residues" evidence="6">
    <location>
        <begin position="801"/>
        <end position="810"/>
    </location>
</feature>
<evidence type="ECO:0000259" key="7">
    <source>
        <dbReference type="PROSITE" id="PS50006"/>
    </source>
</evidence>
<feature type="compositionally biased region" description="Low complexity" evidence="6">
    <location>
        <begin position="510"/>
        <end position="524"/>
    </location>
</feature>
<evidence type="ECO:0000256" key="4">
    <source>
        <dbReference type="ARBA" id="ARBA00023242"/>
    </source>
</evidence>
<sequence>MWLLETDGNAFGGKKLWLRPGKRYLFGRTPMEAGQICIPHKTISRKHLTIEIAEVLQGQGADPRSRSTVTLEDLKTKLGTQINGRSIKGEQLILSEDNNTIKLGDCDDLFRIKWNPVVISFSLSKAEIEQGAMALIQETLEPIDIKYTTDNRLVDVTYVVSKRRNTSRVLQALINGQLVVNQTFTDAIAHAVQPELNDSNGAETCRLEKDFEGNWPDATKYLPPRTDGPGADQPDAAFAPDERRKEIFDGYTFVFYERKRYEELLPVLTSAKGKALLREVFPGKTDINDFIRYVKGIAGEKGLGEFEDGSEGRGVVVVRYVPPGEDADAGWFLSFYNQVALRLDHRPIESRDLLPAILDVEPAQLRRPLEVESTPRESDNAMNIDNPPEDATVVESSPPPPPRPARRGRQRPAPKSRFKSFNVDPDSDNDDGPAEIQQQQPQSNAPVREESQGMFMTQPDDVSGPLQPLATALASQRKRHATERDIMEEVAPTAARIKRLRLEGGEDPLPAVETTAPTAEAQESPPRRGGKTKTQATVKTTKGRKSKKTAEESGDELLDQFIQAGQEEEAQRQAEDELLRRQLNEGEIDFRDIRDSMTVQPIEIRRRQGQDAEEERRWDPRWNGLKNFKKFRKQGDRQVRPQAKVIISLEPVRMKEYGIGDDYWLQNPQKQQKKGNTQSQRVSQRQGETQARTTRGQVGSATQQSVVIGSDSEAEEEDTGVNDVDASSLPDVMEMESARPARSRKGKAASRAGTQQSQMGRKQTRASTQAATGKRAALEAPAAEKPAKRRASRVTRTTQQDSDEDEDSEDGGLSFRFGKRK</sequence>
<dbReference type="SMART" id="SM00240">
    <property type="entry name" value="FHA"/>
    <property type="match status" value="1"/>
</dbReference>
<feature type="domain" description="FHA" evidence="7">
    <location>
        <begin position="24"/>
        <end position="87"/>
    </location>
</feature>
<dbReference type="Gene3D" id="2.60.200.20">
    <property type="match status" value="1"/>
</dbReference>
<dbReference type="PROSITE" id="PS50006">
    <property type="entry name" value="FHA_DOMAIN"/>
    <property type="match status" value="1"/>
</dbReference>
<feature type="compositionally biased region" description="Polar residues" evidence="6">
    <location>
        <begin position="436"/>
        <end position="445"/>
    </location>
</feature>
<feature type="compositionally biased region" description="Basic residues" evidence="6">
    <location>
        <begin position="404"/>
        <end position="418"/>
    </location>
</feature>
<comment type="similarity">
    <text evidence="5">Belongs to the Nibrin family.</text>
</comment>
<dbReference type="InterPro" id="IPR040227">
    <property type="entry name" value="Nibrin-rel"/>
</dbReference>
<dbReference type="Pfam" id="PF00498">
    <property type="entry name" value="FHA"/>
    <property type="match status" value="1"/>
</dbReference>
<keyword evidence="4" id="KW-0539">Nucleus</keyword>
<dbReference type="GeneID" id="63839414"/>
<dbReference type="Gene3D" id="3.40.50.10980">
    <property type="entry name" value="Nibrin, BRCT2 domain"/>
    <property type="match status" value="1"/>
</dbReference>
<feature type="compositionally biased region" description="Basic and acidic residues" evidence="6">
    <location>
        <begin position="368"/>
        <end position="379"/>
    </location>
</feature>
<evidence type="ECO:0000313" key="8">
    <source>
        <dbReference type="EMBL" id="KAF3762145.1"/>
    </source>
</evidence>
<proteinExistence type="inferred from homology"/>
<dbReference type="Pfam" id="PF16508">
    <property type="entry name" value="NIBRIN_BRCT_II"/>
    <property type="match status" value="1"/>
</dbReference>
<feature type="compositionally biased region" description="Polar residues" evidence="6">
    <location>
        <begin position="754"/>
        <end position="771"/>
    </location>
</feature>
<dbReference type="Proteomes" id="UP000803844">
    <property type="component" value="Unassembled WGS sequence"/>
</dbReference>
<dbReference type="SUPFAM" id="SSF49879">
    <property type="entry name" value="SMAD/FHA domain"/>
    <property type="match status" value="1"/>
</dbReference>
<dbReference type="GO" id="GO:0000724">
    <property type="term" value="P:double-strand break repair via homologous recombination"/>
    <property type="evidence" value="ECO:0007669"/>
    <property type="project" value="TreeGrafter"/>
</dbReference>
<dbReference type="GO" id="GO:0030870">
    <property type="term" value="C:Mre11 complex"/>
    <property type="evidence" value="ECO:0007669"/>
    <property type="project" value="InterPro"/>
</dbReference>
<feature type="region of interest" description="Disordered" evidence="6">
    <location>
        <begin position="502"/>
        <end position="575"/>
    </location>
</feature>
<accession>A0A9P4XWN7</accession>
<reference evidence="8" key="1">
    <citation type="journal article" date="2020" name="Phytopathology">
        <title>Genome sequence of the chestnut blight fungus Cryphonectria parasitica EP155: A fundamental resource for an archetypical invasive plant pathogen.</title>
        <authorList>
            <person name="Crouch J.A."/>
            <person name="Dawe A."/>
            <person name="Aerts A."/>
            <person name="Barry K."/>
            <person name="Churchill A.C.L."/>
            <person name="Grimwood J."/>
            <person name="Hillman B."/>
            <person name="Milgroom M.G."/>
            <person name="Pangilinan J."/>
            <person name="Smith M."/>
            <person name="Salamov A."/>
            <person name="Schmutz J."/>
            <person name="Yadav J."/>
            <person name="Grigoriev I.V."/>
            <person name="Nuss D."/>
        </authorList>
    </citation>
    <scope>NUCLEOTIDE SEQUENCE</scope>
    <source>
        <strain evidence="8">EP155</strain>
    </source>
</reference>
<name>A0A9P4XWN7_CRYP1</name>
<feature type="compositionally biased region" description="Polar residues" evidence="6">
    <location>
        <begin position="666"/>
        <end position="707"/>
    </location>
</feature>
<evidence type="ECO:0000256" key="3">
    <source>
        <dbReference type="ARBA" id="ARBA00023204"/>
    </source>
</evidence>
<dbReference type="EMBL" id="MU032350">
    <property type="protein sequence ID" value="KAF3762145.1"/>
    <property type="molecule type" value="Genomic_DNA"/>
</dbReference>
<dbReference type="InterPro" id="IPR008984">
    <property type="entry name" value="SMAD_FHA_dom_sf"/>
</dbReference>
<dbReference type="InterPro" id="IPR032429">
    <property type="entry name" value="Nibrin_BRCT2"/>
</dbReference>
<comment type="caution">
    <text evidence="8">The sequence shown here is derived from an EMBL/GenBank/DDBJ whole genome shotgun (WGS) entry which is preliminary data.</text>
</comment>
<evidence type="ECO:0000256" key="5">
    <source>
        <dbReference type="ARBA" id="ARBA00044757"/>
    </source>
</evidence>
<protein>
    <recommendedName>
        <fullName evidence="7">FHA domain-containing protein</fullName>
    </recommendedName>
</protein>
<dbReference type="OrthoDB" id="552194at2759"/>
<dbReference type="InterPro" id="IPR043014">
    <property type="entry name" value="Nibrin_BRCT2_sf"/>
</dbReference>
<dbReference type="PANTHER" id="PTHR12162">
    <property type="entry name" value="NIBRIN-RELATED"/>
    <property type="match status" value="1"/>
</dbReference>
<gene>
    <name evidence="8" type="ORF">M406DRAFT_347383</name>
</gene>
<keyword evidence="2" id="KW-0227">DNA damage</keyword>